<reference evidence="1 2" key="1">
    <citation type="submission" date="2023-02" db="EMBL/GenBank/DDBJ databases">
        <title>LHISI_Scaffold_Assembly.</title>
        <authorList>
            <person name="Stuart O.P."/>
            <person name="Cleave R."/>
            <person name="Magrath M.J.L."/>
            <person name="Mikheyev A.S."/>
        </authorList>
    </citation>
    <scope>NUCLEOTIDE SEQUENCE [LARGE SCALE GENOMIC DNA]</scope>
    <source>
        <strain evidence="1">Daus_M_001</strain>
        <tissue evidence="1">Leg muscle</tissue>
    </source>
</reference>
<keyword evidence="2" id="KW-1185">Reference proteome</keyword>
<evidence type="ECO:0000313" key="2">
    <source>
        <dbReference type="Proteomes" id="UP001159363"/>
    </source>
</evidence>
<organism evidence="1 2">
    <name type="scientific">Dryococelus australis</name>
    <dbReference type="NCBI Taxonomy" id="614101"/>
    <lineage>
        <taxon>Eukaryota</taxon>
        <taxon>Metazoa</taxon>
        <taxon>Ecdysozoa</taxon>
        <taxon>Arthropoda</taxon>
        <taxon>Hexapoda</taxon>
        <taxon>Insecta</taxon>
        <taxon>Pterygota</taxon>
        <taxon>Neoptera</taxon>
        <taxon>Polyneoptera</taxon>
        <taxon>Phasmatodea</taxon>
        <taxon>Verophasmatodea</taxon>
        <taxon>Anareolatae</taxon>
        <taxon>Phasmatidae</taxon>
        <taxon>Eurycanthinae</taxon>
        <taxon>Dryococelus</taxon>
    </lineage>
</organism>
<protein>
    <submittedName>
        <fullName evidence="1">Uncharacterized protein</fullName>
    </submittedName>
</protein>
<sequence>MGFVPDDAASQRVFSGISHFPRPYDLALLHFHLISPSSALKTSSAKFWTLLGVYEHINPLQLIVDNRQHEAQESGTIPIHKDSGIEPSSPWWETSRLTAHAPRPSMVSDEYRRIAVPYSQTDLGLTRLSGTRNEIAREAGNDWRRGES</sequence>
<dbReference type="EMBL" id="JARBHB010000014">
    <property type="protein sequence ID" value="KAJ8869384.1"/>
    <property type="molecule type" value="Genomic_DNA"/>
</dbReference>
<dbReference type="Proteomes" id="UP001159363">
    <property type="component" value="Chromosome 13"/>
</dbReference>
<comment type="caution">
    <text evidence="1">The sequence shown here is derived from an EMBL/GenBank/DDBJ whole genome shotgun (WGS) entry which is preliminary data.</text>
</comment>
<name>A0ABQ9GE57_9NEOP</name>
<gene>
    <name evidence="1" type="ORF">PR048_030960</name>
</gene>
<evidence type="ECO:0000313" key="1">
    <source>
        <dbReference type="EMBL" id="KAJ8869384.1"/>
    </source>
</evidence>
<proteinExistence type="predicted"/>
<accession>A0ABQ9GE57</accession>